<evidence type="ECO:0000259" key="4">
    <source>
        <dbReference type="SMART" id="SM00470"/>
    </source>
</evidence>
<dbReference type="GO" id="GO:0005694">
    <property type="term" value="C:chromosome"/>
    <property type="evidence" value="ECO:0007669"/>
    <property type="project" value="TreeGrafter"/>
</dbReference>
<dbReference type="NCBIfam" id="TIGR00180">
    <property type="entry name" value="parB_part"/>
    <property type="match status" value="1"/>
</dbReference>
<evidence type="ECO:0000313" key="6">
    <source>
        <dbReference type="Proteomes" id="UP000824087"/>
    </source>
</evidence>
<dbReference type="CDD" id="cd16393">
    <property type="entry name" value="SPO0J_N"/>
    <property type="match status" value="1"/>
</dbReference>
<dbReference type="Gene3D" id="3.90.1530.30">
    <property type="match status" value="1"/>
</dbReference>
<dbReference type="GO" id="GO:0003677">
    <property type="term" value="F:DNA binding"/>
    <property type="evidence" value="ECO:0007669"/>
    <property type="project" value="UniProtKB-KW"/>
</dbReference>
<protein>
    <submittedName>
        <fullName evidence="5">ParB/RepB/Spo0J family partition protein</fullName>
    </submittedName>
</protein>
<dbReference type="SUPFAM" id="SSF109709">
    <property type="entry name" value="KorB DNA-binding domain-like"/>
    <property type="match status" value="1"/>
</dbReference>
<gene>
    <name evidence="5" type="ORF">IAD49_06055</name>
</gene>
<dbReference type="Pfam" id="PF02195">
    <property type="entry name" value="ParB_N"/>
    <property type="match status" value="1"/>
</dbReference>
<dbReference type="InterPro" id="IPR050336">
    <property type="entry name" value="Chromosome_partition/occlusion"/>
</dbReference>
<keyword evidence="3" id="KW-0238">DNA-binding</keyword>
<dbReference type="Pfam" id="PF17762">
    <property type="entry name" value="HTH_ParB"/>
    <property type="match status" value="1"/>
</dbReference>
<evidence type="ECO:0000256" key="2">
    <source>
        <dbReference type="ARBA" id="ARBA00022829"/>
    </source>
</evidence>
<dbReference type="SMART" id="SM00470">
    <property type="entry name" value="ParB"/>
    <property type="match status" value="1"/>
</dbReference>
<dbReference type="InterPro" id="IPR036086">
    <property type="entry name" value="ParB/Sulfiredoxin_sf"/>
</dbReference>
<keyword evidence="2" id="KW-0159">Chromosome partition</keyword>
<dbReference type="InterPro" id="IPR003115">
    <property type="entry name" value="ParB_N"/>
</dbReference>
<dbReference type="InterPro" id="IPR041468">
    <property type="entry name" value="HTH_ParB/Spo0J"/>
</dbReference>
<dbReference type="Gene3D" id="1.10.10.2830">
    <property type="match status" value="1"/>
</dbReference>
<dbReference type="GO" id="GO:0045881">
    <property type="term" value="P:positive regulation of sporulation resulting in formation of a cellular spore"/>
    <property type="evidence" value="ECO:0007669"/>
    <property type="project" value="TreeGrafter"/>
</dbReference>
<dbReference type="Proteomes" id="UP000824087">
    <property type="component" value="Unassembled WGS sequence"/>
</dbReference>
<dbReference type="InterPro" id="IPR004437">
    <property type="entry name" value="ParB/RepB/Spo0J"/>
</dbReference>
<dbReference type="GO" id="GO:0007059">
    <property type="term" value="P:chromosome segregation"/>
    <property type="evidence" value="ECO:0007669"/>
    <property type="project" value="UniProtKB-KW"/>
</dbReference>
<dbReference type="SUPFAM" id="SSF110849">
    <property type="entry name" value="ParB/Sulfiredoxin"/>
    <property type="match status" value="1"/>
</dbReference>
<comment type="caution">
    <text evidence="5">The sequence shown here is derived from an EMBL/GenBank/DDBJ whole genome shotgun (WGS) entry which is preliminary data.</text>
</comment>
<proteinExistence type="inferred from homology"/>
<reference evidence="5" key="2">
    <citation type="journal article" date="2021" name="PeerJ">
        <title>Extensive microbial diversity within the chicken gut microbiome revealed by metagenomics and culture.</title>
        <authorList>
            <person name="Gilroy R."/>
            <person name="Ravi A."/>
            <person name="Getino M."/>
            <person name="Pursley I."/>
            <person name="Horton D.L."/>
            <person name="Alikhan N.F."/>
            <person name="Baker D."/>
            <person name="Gharbi K."/>
            <person name="Hall N."/>
            <person name="Watson M."/>
            <person name="Adriaenssens E.M."/>
            <person name="Foster-Nyarko E."/>
            <person name="Jarju S."/>
            <person name="Secka A."/>
            <person name="Antonio M."/>
            <person name="Oren A."/>
            <person name="Chaudhuri R.R."/>
            <person name="La Ragione R."/>
            <person name="Hildebrand F."/>
            <person name="Pallen M.J."/>
        </authorList>
    </citation>
    <scope>NUCLEOTIDE SEQUENCE</scope>
    <source>
        <strain evidence="5">CHK197-8231</strain>
    </source>
</reference>
<dbReference type="AlphaFoldDB" id="A0A9D1HXM5"/>
<name>A0A9D1HXM5_9BACT</name>
<feature type="domain" description="ParB-like N-terminal" evidence="4">
    <location>
        <begin position="40"/>
        <end position="130"/>
    </location>
</feature>
<dbReference type="EMBL" id="DVML01000034">
    <property type="protein sequence ID" value="HIU23130.1"/>
    <property type="molecule type" value="Genomic_DNA"/>
</dbReference>
<organism evidence="5 6">
    <name type="scientific">Candidatus Fimihabitans intestinipullorum</name>
    <dbReference type="NCBI Taxonomy" id="2840820"/>
    <lineage>
        <taxon>Bacteria</taxon>
        <taxon>Bacillati</taxon>
        <taxon>Mycoplasmatota</taxon>
        <taxon>Mycoplasmatota incertae sedis</taxon>
        <taxon>Candidatus Fimihabitans</taxon>
    </lineage>
</organism>
<dbReference type="FunFam" id="3.90.1530.30:FF:000001">
    <property type="entry name" value="Chromosome partitioning protein ParB"/>
    <property type="match status" value="1"/>
</dbReference>
<accession>A0A9D1HXM5</accession>
<dbReference type="PANTHER" id="PTHR33375">
    <property type="entry name" value="CHROMOSOME-PARTITIONING PROTEIN PARB-RELATED"/>
    <property type="match status" value="1"/>
</dbReference>
<dbReference type="FunFam" id="1.10.10.2830:FF:000001">
    <property type="entry name" value="Chromosome partitioning protein ParB"/>
    <property type="match status" value="1"/>
</dbReference>
<comment type="similarity">
    <text evidence="1">Belongs to the ParB family.</text>
</comment>
<reference evidence="5" key="1">
    <citation type="submission" date="2020-10" db="EMBL/GenBank/DDBJ databases">
        <authorList>
            <person name="Gilroy R."/>
        </authorList>
    </citation>
    <scope>NUCLEOTIDE SEQUENCE</scope>
    <source>
        <strain evidence="5">CHK197-8231</strain>
    </source>
</reference>
<dbReference type="PANTHER" id="PTHR33375:SF1">
    <property type="entry name" value="CHROMOSOME-PARTITIONING PROTEIN PARB-RELATED"/>
    <property type="match status" value="1"/>
</dbReference>
<sequence>MENRKKALGRGLEQLFNSENLDVEQIEKQIYETATHEEIMELPIDELRPNPYQPRQVFDQEALRELATSIEEHGVFQPIIVKKSKIKGYEIIAGERRVRASKLAGKTTIPAIIRTFTDAQMMEIALLENLQRQDLSAIEEAEAYDRMLRELQITQEELARKVGKSRSHLTNMLGLLRLPKQVQTMVNQHDLSMGHARVLSKLENDSQIIELANQVVSEKMPVRELEQKLDETQQFERKVKIHRHSRENNQNYKYVEDLLREKLDTKVKIKDKKIEISFTSVADLNRILEILDVKE</sequence>
<evidence type="ECO:0000256" key="1">
    <source>
        <dbReference type="ARBA" id="ARBA00006295"/>
    </source>
</evidence>
<evidence type="ECO:0000256" key="3">
    <source>
        <dbReference type="ARBA" id="ARBA00023125"/>
    </source>
</evidence>
<evidence type="ECO:0000313" key="5">
    <source>
        <dbReference type="EMBL" id="HIU23130.1"/>
    </source>
</evidence>